<dbReference type="EMBL" id="KY971276">
    <property type="protein sequence ID" value="AUD55855.1"/>
    <property type="molecule type" value="mRNA"/>
</dbReference>
<proteinExistence type="evidence at transcript level"/>
<dbReference type="Pfam" id="PF12146">
    <property type="entry name" value="Hydrolase_4"/>
    <property type="match status" value="1"/>
</dbReference>
<reference evidence="2" key="1">
    <citation type="submission" date="2017-04" db="EMBL/GenBank/DDBJ databases">
        <title>Molecular identification and characterization of monoacylglycerol lipase in Hirudo verbana.</title>
        <authorList>
            <person name="Kabeiseman E.J."/>
            <person name="Burrell B.D."/>
        </authorList>
    </citation>
    <scope>NUCLEOTIDE SEQUENCE</scope>
</reference>
<dbReference type="SUPFAM" id="SSF53474">
    <property type="entry name" value="alpha/beta-Hydrolases"/>
    <property type="match status" value="1"/>
</dbReference>
<sequence length="300" mass="33842">MDDQLMGQGRCADAHVFENTRGQKLSCKYWNSYNQQLRCLVFISHGVGEHSMCYNDMAKTLTEEGCTVFSHDHVGHGESEGTRVHIDDFSFYCDDVVAHVKKIKERHVNLPCFIIGHSMGGTVAIIAALKNPDLFSGVILISPAILADDRNVGSFKIFLARMAGKIWPSMQIGSISPEWLSRDAEICRKYVEDPLVWHGGLKARWACCMLDSMNYIQNNLEKITFPFLLLHGSEDKICQLQGSTLMLEKSSSTDKTLKVYQGAYHQVHHELAETEIEVLRDISKWIISRTSHASTEVYAK</sequence>
<dbReference type="InterPro" id="IPR051044">
    <property type="entry name" value="MAG_DAG_Lipase"/>
</dbReference>
<dbReference type="Gene3D" id="3.40.50.1820">
    <property type="entry name" value="alpha/beta hydrolase"/>
    <property type="match status" value="1"/>
</dbReference>
<name>A0A2H4Y9J6_9ANNE</name>
<protein>
    <submittedName>
        <fullName evidence="2">Monoacylglycerol lipase</fullName>
    </submittedName>
</protein>
<dbReference type="PRINTS" id="PR00111">
    <property type="entry name" value="ABHYDROLASE"/>
</dbReference>
<feature type="domain" description="Serine aminopeptidase S33" evidence="1">
    <location>
        <begin position="37"/>
        <end position="271"/>
    </location>
</feature>
<dbReference type="InterPro" id="IPR000073">
    <property type="entry name" value="AB_hydrolase_1"/>
</dbReference>
<dbReference type="AlphaFoldDB" id="A0A2H4Y9J6"/>
<accession>A0A2H4Y9J6</accession>
<dbReference type="ESTHER" id="9anne-a0a2h4y9j6">
    <property type="family name" value="Monoglyceridelipase_lysophospholip"/>
</dbReference>
<dbReference type="PANTHER" id="PTHR11614">
    <property type="entry name" value="PHOSPHOLIPASE-RELATED"/>
    <property type="match status" value="1"/>
</dbReference>
<dbReference type="FunFam" id="3.40.50.1820:FF:000117">
    <property type="entry name" value="Monoglyceride lipase, putative"/>
    <property type="match status" value="1"/>
</dbReference>
<evidence type="ECO:0000259" key="1">
    <source>
        <dbReference type="Pfam" id="PF12146"/>
    </source>
</evidence>
<evidence type="ECO:0000313" key="2">
    <source>
        <dbReference type="EMBL" id="AUD55855.1"/>
    </source>
</evidence>
<gene>
    <name evidence="2" type="primary">MAGL</name>
</gene>
<organism evidence="2">
    <name type="scientific">Hirudo verbana</name>
    <dbReference type="NCBI Taxonomy" id="311461"/>
    <lineage>
        <taxon>Eukaryota</taxon>
        <taxon>Metazoa</taxon>
        <taxon>Spiralia</taxon>
        <taxon>Lophotrochozoa</taxon>
        <taxon>Annelida</taxon>
        <taxon>Clitellata</taxon>
        <taxon>Hirudinea</taxon>
        <taxon>Hirudinida</taxon>
        <taxon>Hirudiniformes</taxon>
        <taxon>Hirudinidae</taxon>
        <taxon>Hirudo</taxon>
    </lineage>
</organism>
<dbReference type="InterPro" id="IPR029058">
    <property type="entry name" value="AB_hydrolase_fold"/>
</dbReference>
<dbReference type="InterPro" id="IPR022742">
    <property type="entry name" value="Hydrolase_4"/>
</dbReference>
<dbReference type="SMR" id="A0A2H4Y9J6"/>